<dbReference type="RefSeq" id="WP_170833390.1">
    <property type="nucleotide sequence ID" value="NZ_FNOI01000001.1"/>
</dbReference>
<proteinExistence type="predicted"/>
<evidence type="ECO:0000313" key="1">
    <source>
        <dbReference type="EMBL" id="SDW43134.1"/>
    </source>
</evidence>
<evidence type="ECO:0000313" key="2">
    <source>
        <dbReference type="Proteomes" id="UP000199441"/>
    </source>
</evidence>
<keyword evidence="2" id="KW-1185">Reference proteome</keyword>
<accession>A0A1H2TIQ7</accession>
<protein>
    <submittedName>
        <fullName evidence="1">Uncharacterized protein</fullName>
    </submittedName>
</protein>
<sequence>MIHSGLAPDFWRNAAIYETLTAKTGTADIRFGDVCACIKLMLTDADRGSEVWW</sequence>
<organism evidence="1 2">
    <name type="scientific">Litoreibacter albidus</name>
    <dbReference type="NCBI Taxonomy" id="670155"/>
    <lineage>
        <taxon>Bacteria</taxon>
        <taxon>Pseudomonadati</taxon>
        <taxon>Pseudomonadota</taxon>
        <taxon>Alphaproteobacteria</taxon>
        <taxon>Rhodobacterales</taxon>
        <taxon>Roseobacteraceae</taxon>
        <taxon>Litoreibacter</taxon>
    </lineage>
</organism>
<gene>
    <name evidence="1" type="ORF">SAMN04488001_1163</name>
</gene>
<dbReference type="EMBL" id="FNOI01000001">
    <property type="protein sequence ID" value="SDW43134.1"/>
    <property type="molecule type" value="Genomic_DNA"/>
</dbReference>
<dbReference type="AlphaFoldDB" id="A0A1H2TIQ7"/>
<reference evidence="2" key="1">
    <citation type="submission" date="2016-10" db="EMBL/GenBank/DDBJ databases">
        <authorList>
            <person name="Varghese N."/>
            <person name="Submissions S."/>
        </authorList>
    </citation>
    <scope>NUCLEOTIDE SEQUENCE [LARGE SCALE GENOMIC DNA]</scope>
    <source>
        <strain evidence="2">DSM 26922</strain>
    </source>
</reference>
<dbReference type="Proteomes" id="UP000199441">
    <property type="component" value="Unassembled WGS sequence"/>
</dbReference>
<name>A0A1H2TIQ7_9RHOB</name>